<evidence type="ECO:0000313" key="2">
    <source>
        <dbReference type="EMBL" id="WIH94047.1"/>
    </source>
</evidence>
<keyword evidence="1" id="KW-1133">Transmembrane helix</keyword>
<protein>
    <recommendedName>
        <fullName evidence="4">Serpentine_recp domain containing protein</fullName>
    </recommendedName>
</protein>
<keyword evidence="1" id="KW-0472">Membrane</keyword>
<accession>A0AAJ6G6M0</accession>
<proteinExistence type="predicted"/>
<evidence type="ECO:0000256" key="1">
    <source>
        <dbReference type="SAM" id="Phobius"/>
    </source>
</evidence>
<keyword evidence="1" id="KW-0812">Transmembrane</keyword>
<evidence type="ECO:0008006" key="4">
    <source>
        <dbReference type="Google" id="ProtNLM"/>
    </source>
</evidence>
<organism evidence="2 3">
    <name type="scientific">Brachyspira pilosicoli</name>
    <name type="common">Serpulina pilosicoli</name>
    <dbReference type="NCBI Taxonomy" id="52584"/>
    <lineage>
        <taxon>Bacteria</taxon>
        <taxon>Pseudomonadati</taxon>
        <taxon>Spirochaetota</taxon>
        <taxon>Spirochaetia</taxon>
        <taxon>Brachyspirales</taxon>
        <taxon>Brachyspiraceae</taxon>
        <taxon>Brachyspira</taxon>
    </lineage>
</organism>
<dbReference type="RefSeq" id="WP_181893520.1">
    <property type="nucleotide sequence ID" value="NZ_CALHJJ010000016.1"/>
</dbReference>
<dbReference type="EMBL" id="CP098754">
    <property type="protein sequence ID" value="WIH94047.1"/>
    <property type="molecule type" value="Genomic_DNA"/>
</dbReference>
<dbReference type="Proteomes" id="UP001242021">
    <property type="component" value="Chromosome"/>
</dbReference>
<reference evidence="2" key="1">
    <citation type="submission" date="2022-06" db="EMBL/GenBank/DDBJ databases">
        <title>Brachyspira pilosicoli from pigs in Switzerland.</title>
        <authorList>
            <person name="Schmitt S."/>
            <person name="Arnold M."/>
            <person name="Rossano A."/>
            <person name="Perreten V."/>
        </authorList>
    </citation>
    <scope>NUCLEOTIDE SEQUENCE</scope>
    <source>
        <strain evidence="2">MEI4028</strain>
    </source>
</reference>
<sequence>MKKIIVLGLMLISSSLVYSHSLGIGMYIPLGGSLPSFYSDNAEATSFFSPKSAFEVGVIFNPRVNFNIGDGTHTVSLGVDVGWYRDTFKFASSTDVTHEFDTVMTGLNLEWRPLLFQLGVGGGVKFPFLGKYIEGNNKMALSGGAFASRYNNVFIPYIRLYTGINIIFISLSLYVNFDIPYLQMKDGLQGLGVGYKYPGKLGSVDVGVQFGIHLDIFNFGGTKKREVIEYNI</sequence>
<name>A0AAJ6G6M0_BRAPL</name>
<dbReference type="AlphaFoldDB" id="A0AAJ6G6M0"/>
<gene>
    <name evidence="2" type="ORF">NEH99_07045</name>
</gene>
<feature type="transmembrane region" description="Helical" evidence="1">
    <location>
        <begin position="158"/>
        <end position="177"/>
    </location>
</feature>
<evidence type="ECO:0000313" key="3">
    <source>
        <dbReference type="Proteomes" id="UP001242021"/>
    </source>
</evidence>